<comment type="caution">
    <text evidence="1">The sequence shown here is derived from an EMBL/GenBank/DDBJ whole genome shotgun (WGS) entry which is preliminary data.</text>
</comment>
<dbReference type="RefSeq" id="WP_104228539.1">
    <property type="nucleotide sequence ID" value="NZ_PSNW01000001.1"/>
</dbReference>
<dbReference type="Pfam" id="PF14539">
    <property type="entry name" value="DUF4442"/>
    <property type="match status" value="1"/>
</dbReference>
<dbReference type="InterPro" id="IPR027961">
    <property type="entry name" value="DUF4442"/>
</dbReference>
<sequence length="165" mass="18947">MSRLFRSPAVFRTVMNLWPPFWGTGISIAEMAPDYSRLVVRMKRRFYNANAFGTHFGGSLYAMCDPFYVLMLVPRLGPDYLVWDKAASIDFIKPGRGTVTAVFDWDAAEIEEIRARTAGGEKYEPQRVVEIRDERGELVARVRKTIYVRRRRPDPAPATLQMVPD</sequence>
<dbReference type="Proteomes" id="UP000238220">
    <property type="component" value="Unassembled WGS sequence"/>
</dbReference>
<name>A0A2S5TKR3_9GAMM</name>
<dbReference type="InterPro" id="IPR029069">
    <property type="entry name" value="HotDog_dom_sf"/>
</dbReference>
<dbReference type="AlphaFoldDB" id="A0A2S5TKR3"/>
<dbReference type="SUPFAM" id="SSF54637">
    <property type="entry name" value="Thioesterase/thiol ester dehydrase-isomerase"/>
    <property type="match status" value="1"/>
</dbReference>
<reference evidence="1 2" key="1">
    <citation type="submission" date="2018-02" db="EMBL/GenBank/DDBJ databases">
        <title>Genome sequencing of Solimonas sp. HR-BB.</title>
        <authorList>
            <person name="Lee Y."/>
            <person name="Jeon C.O."/>
        </authorList>
    </citation>
    <scope>NUCLEOTIDE SEQUENCE [LARGE SCALE GENOMIC DNA]</scope>
    <source>
        <strain evidence="1 2">HR-BB</strain>
    </source>
</reference>
<dbReference type="Gene3D" id="3.10.129.10">
    <property type="entry name" value="Hotdog Thioesterase"/>
    <property type="match status" value="1"/>
</dbReference>
<evidence type="ECO:0000313" key="1">
    <source>
        <dbReference type="EMBL" id="PPE75573.1"/>
    </source>
</evidence>
<dbReference type="OrthoDB" id="9814774at2"/>
<evidence type="ECO:0000313" key="2">
    <source>
        <dbReference type="Proteomes" id="UP000238220"/>
    </source>
</evidence>
<gene>
    <name evidence="1" type="ORF">C3942_01385</name>
</gene>
<dbReference type="EMBL" id="PSNW01000001">
    <property type="protein sequence ID" value="PPE75573.1"/>
    <property type="molecule type" value="Genomic_DNA"/>
</dbReference>
<proteinExistence type="predicted"/>
<accession>A0A2S5TKR3</accession>
<organism evidence="1 2">
    <name type="scientific">Solimonas fluminis</name>
    <dbReference type="NCBI Taxonomy" id="2086571"/>
    <lineage>
        <taxon>Bacteria</taxon>
        <taxon>Pseudomonadati</taxon>
        <taxon>Pseudomonadota</taxon>
        <taxon>Gammaproteobacteria</taxon>
        <taxon>Nevskiales</taxon>
        <taxon>Nevskiaceae</taxon>
        <taxon>Solimonas</taxon>
    </lineage>
</organism>
<keyword evidence="2" id="KW-1185">Reference proteome</keyword>
<protein>
    <submittedName>
        <fullName evidence="1">Tetrameric acyl-CoA thioesterase</fullName>
    </submittedName>
</protein>